<dbReference type="STRING" id="33097.A0A150FTX1"/>
<sequence length="358" mass="39419">MGVTEAYNPATHGSVEDFAAVINPLHAVAKPDGSLRPIIDPTRSGVNECMERLPCPLPDLHTILEHLPPGGFLGKRDLASGFHHVRLCPEARRHMAFRHPTTSALQRFVALPFGASQSPPIFVELTSAARDIFQGECDRRGLSVRIFVYVDDFMLLGKTHADVVGAFEVLDQLGAELGLEWKASKDRGHDQPLQQLEFLGMLFDTVAMEMRMAPEKRRRYAGDVAALLRAAGEDGAVLRRDLEAVVGRLSFIARACRWGFAFLQGLYDSLFSTQRRPPASVPLEVEAMEDLRFWQRTLSEGSTLWDGVKRRAVVDLQLVRGEFEGPNGAVVFTDASGAGFGAAWEEAELQGVCRGDHA</sequence>
<dbReference type="PANTHER" id="PTHR33050">
    <property type="entry name" value="REVERSE TRANSCRIPTASE DOMAIN-CONTAINING PROTEIN"/>
    <property type="match status" value="1"/>
</dbReference>
<dbReference type="InterPro" id="IPR052055">
    <property type="entry name" value="Hepadnavirus_pol/RT"/>
</dbReference>
<evidence type="ECO:0000313" key="2">
    <source>
        <dbReference type="EMBL" id="KXZ41061.1"/>
    </source>
</evidence>
<dbReference type="InterPro" id="IPR000477">
    <property type="entry name" value="RT_dom"/>
</dbReference>
<gene>
    <name evidence="2" type="ORF">GPECTOR_877g125</name>
</gene>
<dbReference type="EMBL" id="LSYV01000873">
    <property type="protein sequence ID" value="KXZ41061.1"/>
    <property type="molecule type" value="Genomic_DNA"/>
</dbReference>
<accession>A0A150FTX1</accession>
<dbReference type="SUPFAM" id="SSF56672">
    <property type="entry name" value="DNA/RNA polymerases"/>
    <property type="match status" value="1"/>
</dbReference>
<dbReference type="InterPro" id="IPR043502">
    <property type="entry name" value="DNA/RNA_pol_sf"/>
</dbReference>
<organism evidence="2 3">
    <name type="scientific">Gonium pectorale</name>
    <name type="common">Green alga</name>
    <dbReference type="NCBI Taxonomy" id="33097"/>
    <lineage>
        <taxon>Eukaryota</taxon>
        <taxon>Viridiplantae</taxon>
        <taxon>Chlorophyta</taxon>
        <taxon>core chlorophytes</taxon>
        <taxon>Chlorophyceae</taxon>
        <taxon>CS clade</taxon>
        <taxon>Chlamydomonadales</taxon>
        <taxon>Volvocaceae</taxon>
        <taxon>Gonium</taxon>
    </lineage>
</organism>
<keyword evidence="3" id="KW-1185">Reference proteome</keyword>
<dbReference type="AlphaFoldDB" id="A0A150FTX1"/>
<evidence type="ECO:0000313" key="3">
    <source>
        <dbReference type="Proteomes" id="UP000075714"/>
    </source>
</evidence>
<dbReference type="InterPro" id="IPR043128">
    <property type="entry name" value="Rev_trsase/Diguanyl_cyclase"/>
</dbReference>
<dbReference type="Gene3D" id="3.30.70.270">
    <property type="match status" value="1"/>
</dbReference>
<protein>
    <recommendedName>
        <fullName evidence="1">Reverse transcriptase domain-containing protein</fullName>
    </recommendedName>
</protein>
<feature type="domain" description="Reverse transcriptase" evidence="1">
    <location>
        <begin position="1"/>
        <end position="203"/>
    </location>
</feature>
<comment type="caution">
    <text evidence="2">The sequence shown here is derived from an EMBL/GenBank/DDBJ whole genome shotgun (WGS) entry which is preliminary data.</text>
</comment>
<name>A0A150FTX1_GONPE</name>
<dbReference type="Proteomes" id="UP000075714">
    <property type="component" value="Unassembled WGS sequence"/>
</dbReference>
<dbReference type="PANTHER" id="PTHR33050:SF7">
    <property type="entry name" value="RIBONUCLEASE H"/>
    <property type="match status" value="1"/>
</dbReference>
<dbReference type="OrthoDB" id="6771932at2759"/>
<dbReference type="PROSITE" id="PS50878">
    <property type="entry name" value="RT_POL"/>
    <property type="match status" value="1"/>
</dbReference>
<reference evidence="3" key="1">
    <citation type="journal article" date="2016" name="Nat. Commun.">
        <title>The Gonium pectorale genome demonstrates co-option of cell cycle regulation during the evolution of multicellularity.</title>
        <authorList>
            <person name="Hanschen E.R."/>
            <person name="Marriage T.N."/>
            <person name="Ferris P.J."/>
            <person name="Hamaji T."/>
            <person name="Toyoda A."/>
            <person name="Fujiyama A."/>
            <person name="Neme R."/>
            <person name="Noguchi H."/>
            <person name="Minakuchi Y."/>
            <person name="Suzuki M."/>
            <person name="Kawai-Toyooka H."/>
            <person name="Smith D.R."/>
            <person name="Sparks H."/>
            <person name="Anderson J."/>
            <person name="Bakaric R."/>
            <person name="Luria V."/>
            <person name="Karger A."/>
            <person name="Kirschner M.W."/>
            <person name="Durand P.M."/>
            <person name="Michod R.E."/>
            <person name="Nozaki H."/>
            <person name="Olson B.J."/>
        </authorList>
    </citation>
    <scope>NUCLEOTIDE SEQUENCE [LARGE SCALE GENOMIC DNA]</scope>
    <source>
        <strain evidence="3">NIES-2863</strain>
    </source>
</reference>
<proteinExistence type="predicted"/>
<dbReference type="Pfam" id="PF00078">
    <property type="entry name" value="RVT_1"/>
    <property type="match status" value="1"/>
</dbReference>
<evidence type="ECO:0000259" key="1">
    <source>
        <dbReference type="PROSITE" id="PS50878"/>
    </source>
</evidence>
<dbReference type="Gene3D" id="3.10.10.10">
    <property type="entry name" value="HIV Type 1 Reverse Transcriptase, subunit A, domain 1"/>
    <property type="match status" value="1"/>
</dbReference>